<keyword evidence="2" id="KW-0964">Secreted</keyword>
<evidence type="ECO:0000256" key="5">
    <source>
        <dbReference type="ARBA" id="ARBA00022737"/>
    </source>
</evidence>
<name>A0AAN7N656_MYCAM</name>
<proteinExistence type="predicted"/>
<keyword evidence="3" id="KW-0272">Extracellular matrix</keyword>
<feature type="compositionally biased region" description="Basic and acidic residues" evidence="8">
    <location>
        <begin position="1089"/>
        <end position="1102"/>
    </location>
</feature>
<feature type="region of interest" description="Disordered" evidence="8">
    <location>
        <begin position="901"/>
        <end position="921"/>
    </location>
</feature>
<dbReference type="EMBL" id="JAUNZN010000006">
    <property type="protein sequence ID" value="KAK4820065.1"/>
    <property type="molecule type" value="Genomic_DNA"/>
</dbReference>
<protein>
    <recommendedName>
        <fullName evidence="10">Thrombospondin-like N-terminal domain-containing protein</fullName>
    </recommendedName>
</protein>
<dbReference type="PANTHER" id="PTHR24637">
    <property type="entry name" value="COLLAGEN"/>
    <property type="match status" value="1"/>
</dbReference>
<keyword evidence="5" id="KW-0677">Repeat</keyword>
<feature type="compositionally biased region" description="Polar residues" evidence="8">
    <location>
        <begin position="330"/>
        <end position="343"/>
    </location>
</feature>
<evidence type="ECO:0000313" key="11">
    <source>
        <dbReference type="EMBL" id="KAK4820065.1"/>
    </source>
</evidence>
<dbReference type="SUPFAM" id="SSF49899">
    <property type="entry name" value="Concanavalin A-like lectins/glucanases"/>
    <property type="match status" value="1"/>
</dbReference>
<dbReference type="InterPro" id="IPR013320">
    <property type="entry name" value="ConA-like_dom_sf"/>
</dbReference>
<dbReference type="InterPro" id="IPR048287">
    <property type="entry name" value="TSPN-like_N"/>
</dbReference>
<dbReference type="PANTHER" id="PTHR24637:SF421">
    <property type="entry name" value="CUTICLE COLLAGEN DPY-2"/>
    <property type="match status" value="1"/>
</dbReference>
<dbReference type="SMART" id="SM00210">
    <property type="entry name" value="TSPN"/>
    <property type="match status" value="1"/>
</dbReference>
<evidence type="ECO:0000256" key="8">
    <source>
        <dbReference type="SAM" id="MobiDB-lite"/>
    </source>
</evidence>
<evidence type="ECO:0000256" key="6">
    <source>
        <dbReference type="ARBA" id="ARBA00023119"/>
    </source>
</evidence>
<feature type="chain" id="PRO_5042994224" description="Thrombospondin-like N-terminal domain-containing protein" evidence="9">
    <location>
        <begin position="18"/>
        <end position="1203"/>
    </location>
</feature>
<feature type="domain" description="Thrombospondin-like N-terminal" evidence="10">
    <location>
        <begin position="23"/>
        <end position="208"/>
    </location>
</feature>
<feature type="compositionally biased region" description="Basic and acidic residues" evidence="8">
    <location>
        <begin position="368"/>
        <end position="382"/>
    </location>
</feature>
<feature type="compositionally biased region" description="Pro residues" evidence="8">
    <location>
        <begin position="456"/>
        <end position="466"/>
    </location>
</feature>
<keyword evidence="4 9" id="KW-0732">Signal</keyword>
<dbReference type="FunFam" id="2.60.120.200:FF:000085">
    <property type="entry name" value="collagen alpha-1(XXVII) chain isoform X1"/>
    <property type="match status" value="1"/>
</dbReference>
<dbReference type="GO" id="GO:0005581">
    <property type="term" value="C:collagen trimer"/>
    <property type="evidence" value="ECO:0007669"/>
    <property type="project" value="UniProtKB-KW"/>
</dbReference>
<dbReference type="Proteomes" id="UP001333110">
    <property type="component" value="Unassembled WGS sequence"/>
</dbReference>
<evidence type="ECO:0000313" key="12">
    <source>
        <dbReference type="Proteomes" id="UP001333110"/>
    </source>
</evidence>
<keyword evidence="6" id="KW-0176">Collagen</keyword>
<organism evidence="11 12">
    <name type="scientific">Mycteria americana</name>
    <name type="common">Wood stork</name>
    <dbReference type="NCBI Taxonomy" id="33587"/>
    <lineage>
        <taxon>Eukaryota</taxon>
        <taxon>Metazoa</taxon>
        <taxon>Chordata</taxon>
        <taxon>Craniata</taxon>
        <taxon>Vertebrata</taxon>
        <taxon>Euteleostomi</taxon>
        <taxon>Archelosauria</taxon>
        <taxon>Archosauria</taxon>
        <taxon>Dinosauria</taxon>
        <taxon>Saurischia</taxon>
        <taxon>Theropoda</taxon>
        <taxon>Coelurosauria</taxon>
        <taxon>Aves</taxon>
        <taxon>Neognathae</taxon>
        <taxon>Neoaves</taxon>
        <taxon>Aequornithes</taxon>
        <taxon>Ciconiiformes</taxon>
        <taxon>Ciconiidae</taxon>
        <taxon>Mycteria</taxon>
    </lineage>
</organism>
<keyword evidence="7" id="KW-0325">Glycoprotein</keyword>
<evidence type="ECO:0000256" key="9">
    <source>
        <dbReference type="SAM" id="SignalP"/>
    </source>
</evidence>
<comment type="caution">
    <text evidence="11">The sequence shown here is derived from an EMBL/GenBank/DDBJ whole genome shotgun (WGS) entry which is preliminary data.</text>
</comment>
<sequence>MRKTLLFIAICIAVGVAQVPKQAIDVLHQLGLVKDVQQPSETTAPSTSSLLPQGVRLTVSGVVLTSDAHIESPITQVIPSNLGHQFTVLVGLYSYRVNNAFLFSIRNKSRLQFGIQLLPRKVVVYTGGKQSVYFDYSVHNEQWHSFAIDIRDKTVSVFAECGKKYYSREILSEVERFDLDGLFTLGRMNSHSVSFEGVICQLDIIPSAEASANYCKYVKQQCRQAETYRSLLGAPHVSDGLDVFPKMMIDEKNQSEGISAYRREETSNVPVTNVAQIHFLSEDFESRNVSASELPEAEPLLLEAWPEMELQENVNLPLHQQETSKKRSITKTPTGSYPNALDNTTEDAGRQSEPPLISPVKQSKTKSKGMDKAKQHLDEPSKKQQVFNATLRGLPADLSLDDQLSPGQEGAFDADATYHTANSYDIGIDNYAYNYEDLDKMFEMGSVRGPKGETGPPGPPGPPGLPGPSGKRGPRGIPGPHGNPGLPGLPGPKGSELDYEGCGFAVVAELPVAKSSAGLAAGPAGPDQPQLRAQAGPRPLRHVGLQSLGDPGPIGFPGPPGIKGQKASFEAEKQWWDMRVSLRRVLDPEQLHGSHVWSCLDRAIFKSALKTSLYQSRDLTKVLRVIWDCKGHGVSREFQEWLAILGQLVTLAGRVSLDLQVWRDNQDLKDKGASQASVEKEVLKGDREALGQQDRADHREFQGLRVLLVYQDPQGSEESQDPQGKLEILDPMDHWVLQDLSACVRIPLRAAEELEGVVRVEAIPILKAKKAGDFWVIEGLQGHKAPKELRDQLAYLEKPGHLEALAKRATQDLQEALDLWGQKDCLEKEEIRERKEFLGSLVKLEIQEKEEIRVHLVCLGLLEPQETGDQWESQDLLALKENLACRENQAQRETLDLLGRLENQGEPGPPGEDGVQGKDGPKVNRAQLSALSFNIGGPVYYRLSCAFLAHTYSARAAKSNGLTEKCKLENLVQLISVVTVIPERVSPRLPHSLHWINAVPGTVAGARTGDVTEDALRETLETRDFLEKVVKKERWGYQELLDPLVNLGHQGPPGPPGPPGLKGEKGYPGEDNTVLGPPGPIGEPGPSGERGDRGEPGDEGYKNTFERLSYEEKLRELGLMSWRREGLDDLNVYKYLMGGNEDEGAKLLSVVSTDRTRGKGHKLKHMKFLLNSRKRFFTVRMTEHQNRLPREVVESPSLEILKT</sequence>
<dbReference type="Pfam" id="PF01391">
    <property type="entry name" value="Collagen"/>
    <property type="match status" value="2"/>
</dbReference>
<evidence type="ECO:0000256" key="1">
    <source>
        <dbReference type="ARBA" id="ARBA00004498"/>
    </source>
</evidence>
<evidence type="ECO:0000256" key="3">
    <source>
        <dbReference type="ARBA" id="ARBA00022530"/>
    </source>
</evidence>
<feature type="signal peptide" evidence="9">
    <location>
        <begin position="1"/>
        <end position="17"/>
    </location>
</feature>
<gene>
    <name evidence="11" type="ORF">QYF61_019007</name>
</gene>
<dbReference type="AlphaFoldDB" id="A0AAN7N656"/>
<reference evidence="11 12" key="1">
    <citation type="journal article" date="2023" name="J. Hered.">
        <title>Chromosome-level genome of the wood stork (Mycteria americana) provides insight into avian chromosome evolution.</title>
        <authorList>
            <person name="Flamio R. Jr."/>
            <person name="Ramstad K.M."/>
        </authorList>
    </citation>
    <scope>NUCLEOTIDE SEQUENCE [LARGE SCALE GENOMIC DNA]</scope>
    <source>
        <strain evidence="11">JAX WOST 10</strain>
    </source>
</reference>
<dbReference type="InterPro" id="IPR008160">
    <property type="entry name" value="Collagen"/>
</dbReference>
<evidence type="ECO:0000256" key="7">
    <source>
        <dbReference type="ARBA" id="ARBA00023180"/>
    </source>
</evidence>
<evidence type="ECO:0000259" key="10">
    <source>
        <dbReference type="SMART" id="SM00210"/>
    </source>
</evidence>
<evidence type="ECO:0000256" key="4">
    <source>
        <dbReference type="ARBA" id="ARBA00022729"/>
    </source>
</evidence>
<evidence type="ECO:0000256" key="2">
    <source>
        <dbReference type="ARBA" id="ARBA00022525"/>
    </source>
</evidence>
<dbReference type="Gene3D" id="2.60.120.200">
    <property type="match status" value="1"/>
</dbReference>
<feature type="region of interest" description="Disordered" evidence="8">
    <location>
        <begin position="317"/>
        <end position="383"/>
    </location>
</feature>
<feature type="region of interest" description="Disordered" evidence="8">
    <location>
        <begin position="445"/>
        <end position="494"/>
    </location>
</feature>
<feature type="region of interest" description="Disordered" evidence="8">
    <location>
        <begin position="1046"/>
        <end position="1102"/>
    </location>
</feature>
<comment type="subcellular location">
    <subcellularLocation>
        <location evidence="1">Secreted</location>
        <location evidence="1">Extracellular space</location>
        <location evidence="1">Extracellular matrix</location>
    </subcellularLocation>
</comment>
<keyword evidence="12" id="KW-1185">Reference proteome</keyword>
<accession>A0AAN7N656</accession>